<dbReference type="RefSeq" id="WP_268041445.1">
    <property type="nucleotide sequence ID" value="NZ_JAPQER010000005.1"/>
</dbReference>
<protein>
    <submittedName>
        <fullName evidence="1">Nucleotidyl transferase AbiEii/AbiGii toxin family protein</fullName>
    </submittedName>
</protein>
<dbReference type="EMBL" id="JAPQER010000005">
    <property type="protein sequence ID" value="MCY6485125.1"/>
    <property type="molecule type" value="Genomic_DNA"/>
</dbReference>
<evidence type="ECO:0000313" key="1">
    <source>
        <dbReference type="EMBL" id="MCY6485125.1"/>
    </source>
</evidence>
<name>A0ABT4D4J0_9CLOT</name>
<keyword evidence="2" id="KW-1185">Reference proteome</keyword>
<dbReference type="InterPro" id="IPR014942">
    <property type="entry name" value="AbiEii"/>
</dbReference>
<accession>A0ABT4D4J0</accession>
<reference evidence="1" key="1">
    <citation type="submission" date="2022-12" db="EMBL/GenBank/DDBJ databases">
        <authorList>
            <person name="Wang J."/>
        </authorList>
    </citation>
    <scope>NUCLEOTIDE SEQUENCE</scope>
    <source>
        <strain evidence="1">HY-45-18</strain>
    </source>
</reference>
<sequence length="393" mass="47110">MKTLNKKIFTHDYSKFTEEYIASKANYYGIPKNVLERQIWIYEIHSQIQKRLKGKVILKGGACIQLYLPIDMQRGTEDLDLYTDLTIKQLRKIMKSIEREFNTNKIHIKISEYIPESIIKTGKTLPITTFMFKLPLIFKKNKKGDKSKIKIDFLHVDINNIRTKEIKNGNALGLDLKYVPVCVDPYYIISSKVIIFAVNSIGIEKFKKDKLYKNIYDLFYMLHIYNSENDLKKVVKYIQHNIKEEFYIKKLKPIGMEVIFNDILQELYYLSLYDLRDNFTGYSKRFLDFQNNYIQYHIGIKLDFDSWSIMCIYVYLWTYALKESIFYGDYSKLDNVDKITKEHDYYKKLTKKEQQNYLNNIKNKLAKKRAKLNYKYVKDPLRLICMFSLYFKK</sequence>
<evidence type="ECO:0000313" key="2">
    <source>
        <dbReference type="Proteomes" id="UP001078443"/>
    </source>
</evidence>
<keyword evidence="1" id="KW-0808">Transferase</keyword>
<dbReference type="Gene3D" id="3.10.450.620">
    <property type="entry name" value="JHP933, nucleotidyltransferase-like core domain"/>
    <property type="match status" value="1"/>
</dbReference>
<gene>
    <name evidence="1" type="ORF">OW763_12330</name>
</gene>
<comment type="caution">
    <text evidence="1">The sequence shown here is derived from an EMBL/GenBank/DDBJ whole genome shotgun (WGS) entry which is preliminary data.</text>
</comment>
<proteinExistence type="predicted"/>
<dbReference type="Pfam" id="PF08843">
    <property type="entry name" value="AbiEii"/>
    <property type="match status" value="1"/>
</dbReference>
<dbReference type="Proteomes" id="UP001078443">
    <property type="component" value="Unassembled WGS sequence"/>
</dbReference>
<dbReference type="GO" id="GO:0016740">
    <property type="term" value="F:transferase activity"/>
    <property type="evidence" value="ECO:0007669"/>
    <property type="project" value="UniProtKB-KW"/>
</dbReference>
<organism evidence="1 2">
    <name type="scientific">Clostridium aestuarii</name>
    <dbReference type="NCBI Taxonomy" id="338193"/>
    <lineage>
        <taxon>Bacteria</taxon>
        <taxon>Bacillati</taxon>
        <taxon>Bacillota</taxon>
        <taxon>Clostridia</taxon>
        <taxon>Eubacteriales</taxon>
        <taxon>Clostridiaceae</taxon>
        <taxon>Clostridium</taxon>
    </lineage>
</organism>